<dbReference type="InterPro" id="IPR023797">
    <property type="entry name" value="RNA3'_phos_cyclase_dom"/>
</dbReference>
<keyword evidence="10" id="KW-1185">Reference proteome</keyword>
<keyword evidence="5" id="KW-0963">Cytoplasm</keyword>
<dbReference type="EMBL" id="JACOFX010000002">
    <property type="protein sequence ID" value="MBC3906814.1"/>
    <property type="molecule type" value="Genomic_DNA"/>
</dbReference>
<reference evidence="9 10" key="1">
    <citation type="submission" date="2020-08" db="EMBL/GenBank/DDBJ databases">
        <title>Novel species isolated from subtropical streams in China.</title>
        <authorList>
            <person name="Lu H."/>
        </authorList>
    </citation>
    <scope>NUCLEOTIDE SEQUENCE [LARGE SCALE GENOMIC DNA]</scope>
    <source>
        <strain evidence="9 10">NL8W</strain>
    </source>
</reference>
<dbReference type="PANTHER" id="PTHR11096:SF0">
    <property type="entry name" value="RNA 3'-TERMINAL PHOSPHATE CYCLASE"/>
    <property type="match status" value="1"/>
</dbReference>
<dbReference type="InterPro" id="IPR000228">
    <property type="entry name" value="RNA3'_term_phos_cyc"/>
</dbReference>
<feature type="active site" description="Tele-AMP-histidine intermediate" evidence="5">
    <location>
        <position position="307"/>
    </location>
</feature>
<dbReference type="SUPFAM" id="SSF55205">
    <property type="entry name" value="EPT/RTPC-like"/>
    <property type="match status" value="1"/>
</dbReference>
<dbReference type="HAMAP" id="MF_00200">
    <property type="entry name" value="RTC"/>
    <property type="match status" value="1"/>
</dbReference>
<protein>
    <recommendedName>
        <fullName evidence="5 6">RNA 3'-terminal phosphate cyclase</fullName>
        <shortName evidence="5">RNA cyclase</shortName>
        <shortName evidence="5">RNA-3'-phosphate cyclase</shortName>
        <ecNumber evidence="5 6">6.5.1.4</ecNumber>
    </recommendedName>
</protein>
<evidence type="ECO:0000259" key="7">
    <source>
        <dbReference type="Pfam" id="PF01137"/>
    </source>
</evidence>
<dbReference type="InterPro" id="IPR037136">
    <property type="entry name" value="RNA3'_phos_cyclase_dom_sf"/>
</dbReference>
<keyword evidence="5" id="KW-0067">ATP-binding</keyword>
<dbReference type="Pfam" id="PF05189">
    <property type="entry name" value="RTC_insert"/>
    <property type="match status" value="1"/>
</dbReference>
<evidence type="ECO:0000313" key="10">
    <source>
        <dbReference type="Proteomes" id="UP000646911"/>
    </source>
</evidence>
<comment type="caution">
    <text evidence="9">The sequence shown here is derived from an EMBL/GenBank/DDBJ whole genome shotgun (WGS) entry which is preliminary data.</text>
</comment>
<dbReference type="InterPro" id="IPR013792">
    <property type="entry name" value="RNA3'P_cycl/enolpyr_Trfase_a/b"/>
</dbReference>
<evidence type="ECO:0000256" key="4">
    <source>
        <dbReference type="ARBA" id="ARBA00024481"/>
    </source>
</evidence>
<sequence>MIELDGSLGEGGGQILRTSLSLSMITGQPFRIINIRAGRAKPGLLRQHLVAVQSAAAVSSAQVTGAELGSTTLEFIPSGIYGGTYQFAIGSAGSCTLVLQTLIPALLYADKPSTIKITGGTHNDMAPPAQFLQKAYGRVLQQMGADVSFELKRYGFVPAGGGEVIAQIHPCKQLKQLDLLERGERIKGYAESFVAGVPVDVAKRELECVGAGMGWTADQLLVRGLSNDQGPGNVLLITLEHEHITEVFCGFGEKAVKAENVAKRTVQELREYVASGAALGEHLADQVMLPFALAGGGSFTCSVISQHAKTNADVIGRFLPVSTEFTPQDKRFVCTMKQN</sequence>
<name>A0ABR6Z4V3_9BURK</name>
<dbReference type="Pfam" id="PF01137">
    <property type="entry name" value="RTC"/>
    <property type="match status" value="1"/>
</dbReference>
<evidence type="ECO:0000256" key="2">
    <source>
        <dbReference type="ARBA" id="ARBA00022598"/>
    </source>
</evidence>
<accession>A0ABR6Z4V3</accession>
<feature type="binding site" evidence="5">
    <location>
        <position position="100"/>
    </location>
    <ligand>
        <name>ATP</name>
        <dbReference type="ChEBI" id="CHEBI:30616"/>
    </ligand>
</feature>
<dbReference type="SUPFAM" id="SSF52913">
    <property type="entry name" value="RNA 3'-terminal phosphate cyclase, RPTC, insert domain"/>
    <property type="match status" value="1"/>
</dbReference>
<dbReference type="EC" id="6.5.1.4" evidence="5 6"/>
<organism evidence="9 10">
    <name type="scientific">Undibacterium umbellatum</name>
    <dbReference type="NCBI Taxonomy" id="2762300"/>
    <lineage>
        <taxon>Bacteria</taxon>
        <taxon>Pseudomonadati</taxon>
        <taxon>Pseudomonadota</taxon>
        <taxon>Betaproteobacteria</taxon>
        <taxon>Burkholderiales</taxon>
        <taxon>Oxalobacteraceae</taxon>
        <taxon>Undibacterium</taxon>
    </lineage>
</organism>
<keyword evidence="2 5" id="KW-0436">Ligase</keyword>
<dbReference type="Gene3D" id="3.30.360.20">
    <property type="entry name" value="RNA 3'-terminal phosphate cyclase, insert domain"/>
    <property type="match status" value="1"/>
</dbReference>
<dbReference type="Gene3D" id="3.65.10.20">
    <property type="entry name" value="RNA 3'-terminal phosphate cyclase domain"/>
    <property type="match status" value="1"/>
</dbReference>
<gene>
    <name evidence="5" type="primary">rtcA</name>
    <name evidence="9" type="ORF">H8L47_04505</name>
</gene>
<dbReference type="NCBIfam" id="NF003247">
    <property type="entry name" value="PRK04204.1-3"/>
    <property type="match status" value="1"/>
</dbReference>
<comment type="function">
    <text evidence="5">Catalyzes the conversion of 3'-phosphate to a 2',3'-cyclic phosphodiester at the end of RNA. The mechanism of action of the enzyme occurs in 3 steps: (A) adenylation of the enzyme by ATP; (B) transfer of adenylate to an RNA-N3'P to produce RNA-N3'PP5'A; (C) and attack of the adjacent 2'-hydroxyl on the 3'-phosphorus in the diester linkage to produce the cyclic end product. The biological role of this enzyme is unknown but it is likely to function in some aspects of cellular RNA processing.</text>
</comment>
<dbReference type="PANTHER" id="PTHR11096">
    <property type="entry name" value="RNA 3' TERMINAL PHOSPHATE CYCLASE"/>
    <property type="match status" value="1"/>
</dbReference>
<comment type="subcellular location">
    <subcellularLocation>
        <location evidence="5">Cytoplasm</location>
    </subcellularLocation>
</comment>
<evidence type="ECO:0000313" key="9">
    <source>
        <dbReference type="EMBL" id="MBC3906814.1"/>
    </source>
</evidence>
<dbReference type="NCBIfam" id="NF003246">
    <property type="entry name" value="PRK04204.1-2"/>
    <property type="match status" value="1"/>
</dbReference>
<feature type="domain" description="RNA 3'-terminal phosphate cyclase" evidence="7">
    <location>
        <begin position="9"/>
        <end position="323"/>
    </location>
</feature>
<keyword evidence="3 5" id="KW-0547">Nucleotide-binding</keyword>
<evidence type="ECO:0000256" key="5">
    <source>
        <dbReference type="HAMAP-Rule" id="MF_00200"/>
    </source>
</evidence>
<comment type="catalytic activity">
    <reaction evidence="4 5">
        <text>a 3'-end 3'-phospho-ribonucleotide-RNA + ATP = a 3'-end 2',3'-cyclophospho-ribonucleotide-RNA + AMP + diphosphate</text>
        <dbReference type="Rhea" id="RHEA:23976"/>
        <dbReference type="Rhea" id="RHEA-COMP:10463"/>
        <dbReference type="Rhea" id="RHEA-COMP:10464"/>
        <dbReference type="ChEBI" id="CHEBI:30616"/>
        <dbReference type="ChEBI" id="CHEBI:33019"/>
        <dbReference type="ChEBI" id="CHEBI:83062"/>
        <dbReference type="ChEBI" id="CHEBI:83064"/>
        <dbReference type="ChEBI" id="CHEBI:456215"/>
        <dbReference type="EC" id="6.5.1.4"/>
    </reaction>
</comment>
<dbReference type="GO" id="GO:0003963">
    <property type="term" value="F:RNA-3'-phosphate cyclase activity"/>
    <property type="evidence" value="ECO:0007669"/>
    <property type="project" value="UniProtKB-EC"/>
</dbReference>
<dbReference type="InterPro" id="IPR036553">
    <property type="entry name" value="RPTC_insert"/>
</dbReference>
<dbReference type="NCBIfam" id="TIGR03399">
    <property type="entry name" value="RNA_3prim_cycl"/>
    <property type="match status" value="1"/>
</dbReference>
<feature type="binding site" evidence="5">
    <location>
        <begin position="282"/>
        <end position="286"/>
    </location>
    <ligand>
        <name>ATP</name>
        <dbReference type="ChEBI" id="CHEBI:30616"/>
    </ligand>
</feature>
<proteinExistence type="inferred from homology"/>
<evidence type="ECO:0000256" key="6">
    <source>
        <dbReference type="NCBIfam" id="TIGR03399"/>
    </source>
</evidence>
<dbReference type="InterPro" id="IPR017770">
    <property type="entry name" value="RNA3'_term_phos_cyc_type_1"/>
</dbReference>
<feature type="domain" description="RNA 3'-terminal phosphate cyclase insert" evidence="8">
    <location>
        <begin position="181"/>
        <end position="273"/>
    </location>
</feature>
<dbReference type="InterPro" id="IPR013791">
    <property type="entry name" value="RNA3'-term_phos_cycl_insert"/>
</dbReference>
<dbReference type="Proteomes" id="UP000646911">
    <property type="component" value="Unassembled WGS sequence"/>
</dbReference>
<comment type="similarity">
    <text evidence="1 5">Belongs to the RNA 3'-terminal cyclase family. Type 1 subfamily.</text>
</comment>
<evidence type="ECO:0000256" key="3">
    <source>
        <dbReference type="ARBA" id="ARBA00022741"/>
    </source>
</evidence>
<dbReference type="PIRSF" id="PIRSF005378">
    <property type="entry name" value="RNA3'_term_phos_cycl_euk"/>
    <property type="match status" value="1"/>
</dbReference>
<evidence type="ECO:0000259" key="8">
    <source>
        <dbReference type="Pfam" id="PF05189"/>
    </source>
</evidence>
<evidence type="ECO:0000256" key="1">
    <source>
        <dbReference type="ARBA" id="ARBA00009206"/>
    </source>
</evidence>